<dbReference type="PANTHER" id="PTHR15073">
    <property type="entry name" value="MICROTUBULE-ASSOCIATED PROTEIN"/>
    <property type="match status" value="1"/>
</dbReference>
<comment type="similarity">
    <text evidence="2">Belongs to the MAP7 family.</text>
</comment>
<feature type="compositionally biased region" description="Polar residues" evidence="7">
    <location>
        <begin position="229"/>
        <end position="240"/>
    </location>
</feature>
<feature type="region of interest" description="Disordered" evidence="7">
    <location>
        <begin position="229"/>
        <end position="427"/>
    </location>
</feature>
<feature type="compositionally biased region" description="Basic and acidic residues" evidence="7">
    <location>
        <begin position="277"/>
        <end position="302"/>
    </location>
</feature>
<dbReference type="AlphaFoldDB" id="A0A3B5KHH5"/>
<accession>A0A3B5KHH5</accession>
<feature type="compositionally biased region" description="Basic and acidic residues" evidence="7">
    <location>
        <begin position="77"/>
        <end position="97"/>
    </location>
</feature>
<sequence length="707" mass="79938">METMDYKALGHEFEEKLTLTDKSLPLETDGDRGLKDSLASDDSAVNDLSPKTDSSPKTETKTDFSPSTPGTSSSPQPKKDSMTSEQRQKLAKERREERARYIAAKKVQWLEKEEKARRLRESQLEDRRRRLEEQRLKAEKRRALLEEKQRQKLEKNKERYEAAIKRSTKKTWAEIRQQRWSWAGGLNQTSRRETRSLRLSPWESRIVERLMTPTLSFLARSRSAATLLNNSDSPSVSPLNACSHHHSSQNPAERWRLSSASTPDITQRQRRRNSTPVDKKKKEKKDKERENEKEKNALTKDTVKKKRHTMSPTTTVQRSRPETSTPKPKNRPPSPAAPKSRPLSPLVPAVASKTPSGKKTPPGTKTRPKRAQTPVRVQPQTPAVVSIDKDQELQQPPSQEDKKSCSTVPAIVVSTGPPTPPSPNPVTVASPAVPVMEAAAPPAAAPVAATLTPSTAPSPSAGRPSAGTNDPEEAARVLAEKRKQAREQREREEQERLEQEHRNRILREEAMAREVEERKRREEEARFMAEQQRVREEKEEMERARAEQEENQRLQRQRDEAEAKAREEAERQRLEREKHFQKEEQERLERKKRLEEIMKRTRKSDAGEKKEVKASPQVNGKDAALSQPAANLLNSAAASQTGPAPLLNGVQPAAHQNGIPANGEKAEFKEIIHGNPAQTQPILTFESGEPFLMKTGAMKPQHVAEVL</sequence>
<evidence type="ECO:0000313" key="9">
    <source>
        <dbReference type="Proteomes" id="UP000005226"/>
    </source>
</evidence>
<evidence type="ECO:0000256" key="7">
    <source>
        <dbReference type="SAM" id="MobiDB-lite"/>
    </source>
</evidence>
<dbReference type="GO" id="GO:0015630">
    <property type="term" value="C:microtubule cytoskeleton"/>
    <property type="evidence" value="ECO:0007669"/>
    <property type="project" value="InterPro"/>
</dbReference>
<feature type="region of interest" description="Disordered" evidence="7">
    <location>
        <begin position="1"/>
        <end position="97"/>
    </location>
</feature>
<evidence type="ECO:0000256" key="3">
    <source>
        <dbReference type="ARBA" id="ARBA00022490"/>
    </source>
</evidence>
<protein>
    <submittedName>
        <fullName evidence="8">MAP7 domain containing 1b</fullName>
    </submittedName>
</protein>
<reference evidence="8" key="2">
    <citation type="submission" date="2025-08" db="UniProtKB">
        <authorList>
            <consortium name="Ensembl"/>
        </authorList>
    </citation>
    <scope>IDENTIFICATION</scope>
</reference>
<comment type="subcellular location">
    <subcellularLocation>
        <location evidence="1">Cytoplasm</location>
        <location evidence="1">Cytoskeleton</location>
    </subcellularLocation>
</comment>
<evidence type="ECO:0000256" key="6">
    <source>
        <dbReference type="SAM" id="Coils"/>
    </source>
</evidence>
<evidence type="ECO:0000256" key="2">
    <source>
        <dbReference type="ARBA" id="ARBA00007525"/>
    </source>
</evidence>
<evidence type="ECO:0000313" key="8">
    <source>
        <dbReference type="Ensembl" id="ENSTRUP00000057151.2"/>
    </source>
</evidence>
<dbReference type="InterPro" id="IPR008604">
    <property type="entry name" value="MAP7_fam"/>
</dbReference>
<dbReference type="PANTHER" id="PTHR15073:SF17">
    <property type="entry name" value="MAP7 DOMAIN CONTAINING 1 ISOFORM X1"/>
    <property type="match status" value="1"/>
</dbReference>
<keyword evidence="5" id="KW-0206">Cytoskeleton</keyword>
<feature type="compositionally biased region" description="Low complexity" evidence="7">
    <location>
        <begin position="337"/>
        <end position="365"/>
    </location>
</feature>
<reference evidence="8 9" key="1">
    <citation type="journal article" date="2011" name="Genome Biol. Evol.">
        <title>Integration of the genetic map and genome assembly of fugu facilitates insights into distinct features of genome evolution in teleosts and mammals.</title>
        <authorList>
            <person name="Kai W."/>
            <person name="Kikuchi K."/>
            <person name="Tohari S."/>
            <person name="Chew A.K."/>
            <person name="Tay A."/>
            <person name="Fujiwara A."/>
            <person name="Hosoya S."/>
            <person name="Suetake H."/>
            <person name="Naruse K."/>
            <person name="Brenner S."/>
            <person name="Suzuki Y."/>
            <person name="Venkatesh B."/>
        </authorList>
    </citation>
    <scope>NUCLEOTIDE SEQUENCE [LARGE SCALE GENOMIC DNA]</scope>
</reference>
<evidence type="ECO:0000256" key="5">
    <source>
        <dbReference type="ARBA" id="ARBA00023212"/>
    </source>
</evidence>
<feature type="compositionally biased region" description="Low complexity" evidence="7">
    <location>
        <begin position="65"/>
        <end position="76"/>
    </location>
</feature>
<keyword evidence="3" id="KW-0963">Cytoplasm</keyword>
<keyword evidence="4 6" id="KW-0175">Coiled coil</keyword>
<feature type="compositionally biased region" description="Basic and acidic residues" evidence="7">
    <location>
        <begin position="1"/>
        <end position="19"/>
    </location>
</feature>
<dbReference type="Pfam" id="PF05672">
    <property type="entry name" value="MAP7"/>
    <property type="match status" value="1"/>
</dbReference>
<feature type="compositionally biased region" description="Low complexity" evidence="7">
    <location>
        <begin position="439"/>
        <end position="466"/>
    </location>
</feature>
<keyword evidence="9" id="KW-1185">Reference proteome</keyword>
<dbReference type="GO" id="GO:0000226">
    <property type="term" value="P:microtubule cytoskeleton organization"/>
    <property type="evidence" value="ECO:0007669"/>
    <property type="project" value="InterPro"/>
</dbReference>
<dbReference type="InterPro" id="IPR051483">
    <property type="entry name" value="MAP7_domain-containing"/>
</dbReference>
<proteinExistence type="inferred from homology"/>
<dbReference type="InParanoid" id="A0A3B5KHH5"/>
<gene>
    <name evidence="8" type="primary">map7d1b</name>
</gene>
<name>A0A3B5KHH5_TAKRU</name>
<feature type="compositionally biased region" description="Polar residues" evidence="7">
    <location>
        <begin position="310"/>
        <end position="325"/>
    </location>
</feature>
<evidence type="ECO:0000256" key="4">
    <source>
        <dbReference type="ARBA" id="ARBA00023054"/>
    </source>
</evidence>
<dbReference type="GeneTree" id="ENSGT00950000182941"/>
<dbReference type="Ensembl" id="ENSTRUT00000049538.2">
    <property type="protein sequence ID" value="ENSTRUP00000057151.2"/>
    <property type="gene ID" value="ENSTRUG00000010226.3"/>
</dbReference>
<dbReference type="OMA" id="DSHQCSR"/>
<dbReference type="Proteomes" id="UP000005226">
    <property type="component" value="Chromosome 12"/>
</dbReference>
<feature type="region of interest" description="Disordered" evidence="7">
    <location>
        <begin position="439"/>
        <end position="622"/>
    </location>
</feature>
<evidence type="ECO:0000256" key="1">
    <source>
        <dbReference type="ARBA" id="ARBA00004245"/>
    </source>
</evidence>
<feature type="coiled-coil region" evidence="6">
    <location>
        <begin position="121"/>
        <end position="170"/>
    </location>
</feature>
<organism evidence="8 9">
    <name type="scientific">Takifugu rubripes</name>
    <name type="common">Japanese pufferfish</name>
    <name type="synonym">Fugu rubripes</name>
    <dbReference type="NCBI Taxonomy" id="31033"/>
    <lineage>
        <taxon>Eukaryota</taxon>
        <taxon>Metazoa</taxon>
        <taxon>Chordata</taxon>
        <taxon>Craniata</taxon>
        <taxon>Vertebrata</taxon>
        <taxon>Euteleostomi</taxon>
        <taxon>Actinopterygii</taxon>
        <taxon>Neopterygii</taxon>
        <taxon>Teleostei</taxon>
        <taxon>Neoteleostei</taxon>
        <taxon>Acanthomorphata</taxon>
        <taxon>Eupercaria</taxon>
        <taxon>Tetraodontiformes</taxon>
        <taxon>Tetradontoidea</taxon>
        <taxon>Tetraodontidae</taxon>
        <taxon>Takifugu</taxon>
    </lineage>
</organism>
<reference evidence="8" key="3">
    <citation type="submission" date="2025-09" db="UniProtKB">
        <authorList>
            <consortium name="Ensembl"/>
        </authorList>
    </citation>
    <scope>IDENTIFICATION</scope>
</reference>
<feature type="compositionally biased region" description="Basic and acidic residues" evidence="7">
    <location>
        <begin position="473"/>
        <end position="613"/>
    </location>
</feature>